<evidence type="ECO:0000313" key="1">
    <source>
        <dbReference type="EMBL" id="GMG50230.1"/>
    </source>
</evidence>
<keyword evidence="2" id="KW-1185">Reference proteome</keyword>
<dbReference type="Proteomes" id="UP001165189">
    <property type="component" value="Unassembled WGS sequence"/>
</dbReference>
<accession>A0ABQ6KXE3</accession>
<evidence type="ECO:0000313" key="2">
    <source>
        <dbReference type="Proteomes" id="UP001165189"/>
    </source>
</evidence>
<organism evidence="1 2">
    <name type="scientific">Aspergillus oryzae var. brunneus</name>
    <dbReference type="NCBI Taxonomy" id="332754"/>
    <lineage>
        <taxon>Eukaryota</taxon>
        <taxon>Fungi</taxon>
        <taxon>Dikarya</taxon>
        <taxon>Ascomycota</taxon>
        <taxon>Pezizomycotina</taxon>
        <taxon>Eurotiomycetes</taxon>
        <taxon>Eurotiomycetidae</taxon>
        <taxon>Eurotiales</taxon>
        <taxon>Aspergillaceae</taxon>
        <taxon>Aspergillus</taxon>
        <taxon>Aspergillus subgen. Circumdati</taxon>
    </lineage>
</organism>
<reference evidence="1" key="1">
    <citation type="submission" date="2023-04" db="EMBL/GenBank/DDBJ databases">
        <title>Aspergillus oryzae var. brunneus NBRC 4377.</title>
        <authorList>
            <person name="Ichikawa N."/>
            <person name="Sato H."/>
            <person name="Tonouchi N."/>
        </authorList>
    </citation>
    <scope>NUCLEOTIDE SEQUENCE</scope>
    <source>
        <strain evidence="1">NBRC 4377</strain>
    </source>
</reference>
<comment type="caution">
    <text evidence="1">The sequence shown here is derived from an EMBL/GenBank/DDBJ whole genome shotgun (WGS) entry which is preliminary data.</text>
</comment>
<protein>
    <submittedName>
        <fullName evidence="1">Unnamed protein product</fullName>
    </submittedName>
</protein>
<proteinExistence type="predicted"/>
<name>A0ABQ6KXE3_ASPOZ</name>
<sequence>MCSVLLLPRPDALVTTQKPPDPCSTILKLRDKTWVNSSSQFIAPKHLTFMVRPLQQLTLDPCCFRSHTTAPLPTQDLLHTSKFPAAIHIVLVNRDTYNVNILLGLVIRQTILLVAEQHEIYGYPKEVRDHVTVYWIKVDSLQGMTAYGGCGVSGLLYIGNRNKLSSAASRSIGGKLYYRHNLESQVYNKCFKNMERKEKKKADYNSVHENISS</sequence>
<gene>
    <name evidence="1" type="ORF">Aory05_000875800</name>
</gene>
<dbReference type="EMBL" id="BSYB01000039">
    <property type="protein sequence ID" value="GMG50230.1"/>
    <property type="molecule type" value="Genomic_DNA"/>
</dbReference>